<protein>
    <submittedName>
        <fullName evidence="2">PaREP2b</fullName>
    </submittedName>
</protein>
<dbReference type="OrthoDB" id="382703at2157"/>
<dbReference type="EMBL" id="CP000660">
    <property type="protein sequence ID" value="ABP51204.1"/>
    <property type="molecule type" value="Genomic_DNA"/>
</dbReference>
<sequence>MLPAKLVLNLARGVEGADTPPIRRVEAEHGVALRVVAMIERALIPAAVSAVGVVGAIAAHDAVLSAATPIAAAIALANADQFKEAVKKAREAAERIYEAAKELWEAAKVALERIIEIVVEAIARALDYVKAYWFVLAAAAAGLIAYSLAQQLDFSLWQEHVAFHASLIAGIPQFKKAELPLKEKAPAVWEAAERFWRHGGREALAELVDRLNNSGWLKEQAVKAVEAVKASEKRMISRVAKKGGSLESVRRVAFTWRDVAVAYALAEAAYRHLAPHMPDIEAVVKEVAEKLARGEAVDVYEHYRQFRHFAERIREVVWILRARLAEIQTYARELGLAEEEFELRLAEELAWATVNELNKLGGATLADKIVAFTLGLETDSAYGRVVLWLAERGEGVRVMAITPRTAYVNYRTKNTEGGVSVGEEPLRAVFLKLLAGLTTLNLEGVVLVPKVNASSVDELLNLEKGALEIIAKVRTSEDVKEVRGAAEWEKKREGSITVFVKGGLLDFLKREEFVQGIEKDVGAAHCFALGWLTTDASVRQRTVIAETTSLFQAALYKASGFEEVKAEDWGTATGAGFKVYYHGSSSGLYQRYLKIANGVRAGLGVVQPLGGESKEVEGNLEKLAKAKEAVKTLVDKLLAEGRISVHPAAGMSAEEAAERAKKAAEDIMSREAAEKIDPVENAPYGRVYYPLMHLLINDVSEAELAQFFTAAIFGDGTINPYDIRLILGEFDSDKLPYDRFHKLALWIAVIEKYRPVFEKYGVDITPRVYVWGDAVNMRFNPKAAGLLFALGGGPIWRIYDKYVREVGQSLWDAGFIKAEDMLYLVKEAFKDVKVRWHIDEAGERPVLRIRFVKNVGGEEVEVANLNVYVKEPDKELFAEFVGSRERAEALASILRAWGGGGKAEAKPVDKNWRVVLSSGQLAAVDHPEFKRALEAFIIKVKEEGLLTDKQAERKLMKLSTGPNTVEIAGVGFNITPEWEGDDKRRVPYRAVIRHYSVSLEEFREAVKVLEEFGLVRGVDFTAEWDEAGVGDIWLKAGAFDKAVETLKGAGFKEGEDFAVYKAKGGGGRVRVKKPKENLKRALEALEKAGLEKGKDYTPPAERAKSASQCRRVCGPLRGRRRRETQEPRRCWISC</sequence>
<dbReference type="STRING" id="340102.Pars_1651"/>
<dbReference type="Pfam" id="PF07775">
    <property type="entry name" value="PaRep2b"/>
    <property type="match status" value="1"/>
</dbReference>
<organism evidence="2 3">
    <name type="scientific">Pyrobaculum arsenaticum (strain DSM 13514 / JCM 11321 / PZ6)</name>
    <dbReference type="NCBI Taxonomy" id="340102"/>
    <lineage>
        <taxon>Archaea</taxon>
        <taxon>Thermoproteota</taxon>
        <taxon>Thermoprotei</taxon>
        <taxon>Thermoproteales</taxon>
        <taxon>Thermoproteaceae</taxon>
        <taxon>Pyrobaculum</taxon>
    </lineage>
</organism>
<name>A4WLD7_PYRAR</name>
<accession>A4WLD7</accession>
<dbReference type="GeneID" id="79570939"/>
<dbReference type="HOGENOM" id="CLU_007633_0_0_2"/>
<proteinExistence type="predicted"/>
<dbReference type="InterPro" id="IPR011689">
    <property type="entry name" value="PaRep2b"/>
</dbReference>
<gene>
    <name evidence="2" type="ordered locus">Pars_1651</name>
</gene>
<evidence type="ECO:0000313" key="2">
    <source>
        <dbReference type="EMBL" id="ABP51204.1"/>
    </source>
</evidence>
<feature type="domain" description="PaRep2b" evidence="1">
    <location>
        <begin position="815"/>
        <end position="1098"/>
    </location>
</feature>
<reference evidence="2 3" key="1">
    <citation type="submission" date="2007-04" db="EMBL/GenBank/DDBJ databases">
        <title>Complete sequence of Pyrobaculum arsenaticum DSM 13514.</title>
        <authorList>
            <consortium name="US DOE Joint Genome Institute"/>
            <person name="Copeland A."/>
            <person name="Lucas S."/>
            <person name="Lapidus A."/>
            <person name="Barry K."/>
            <person name="Glavina del Rio T."/>
            <person name="Dalin E."/>
            <person name="Tice H."/>
            <person name="Pitluck S."/>
            <person name="Chain P."/>
            <person name="Malfatti S."/>
            <person name="Shin M."/>
            <person name="Vergez L."/>
            <person name="Schmutz J."/>
            <person name="Larimer F."/>
            <person name="Land M."/>
            <person name="Hauser L."/>
            <person name="Kyrpides N."/>
            <person name="Mikhailova N."/>
            <person name="Cozen A.E."/>
            <person name="Fitz-Gibbon S.T."/>
            <person name="House C.H."/>
            <person name="Saltikov C."/>
            <person name="Lowe T.M."/>
            <person name="Richardson P."/>
        </authorList>
    </citation>
    <scope>NUCLEOTIDE SEQUENCE [LARGE SCALE GENOMIC DNA]</scope>
    <source>
        <strain evidence="3">ATCC 700994 / DSM 13514 / JCM 11321 / PZ6</strain>
    </source>
</reference>
<evidence type="ECO:0000259" key="1">
    <source>
        <dbReference type="Pfam" id="PF07775"/>
    </source>
</evidence>
<evidence type="ECO:0000313" key="3">
    <source>
        <dbReference type="Proteomes" id="UP000001567"/>
    </source>
</evidence>
<dbReference type="RefSeq" id="WP_011901110.1">
    <property type="nucleotide sequence ID" value="NC_009376.1"/>
</dbReference>
<dbReference type="Proteomes" id="UP000001567">
    <property type="component" value="Chromosome"/>
</dbReference>
<dbReference type="KEGG" id="pas:Pars_1651"/>
<dbReference type="AlphaFoldDB" id="A4WLD7"/>